<evidence type="ECO:0000313" key="3">
    <source>
        <dbReference type="Proteomes" id="UP000595460"/>
    </source>
</evidence>
<feature type="transmembrane region" description="Helical" evidence="1">
    <location>
        <begin position="58"/>
        <end position="78"/>
    </location>
</feature>
<evidence type="ECO:0008006" key="4">
    <source>
        <dbReference type="Google" id="ProtNLM"/>
    </source>
</evidence>
<dbReference type="EMBL" id="CP068047">
    <property type="protein sequence ID" value="QQR37358.1"/>
    <property type="molecule type" value="Genomic_DNA"/>
</dbReference>
<proteinExistence type="predicted"/>
<keyword evidence="1" id="KW-1133">Transmembrane helix</keyword>
<evidence type="ECO:0000256" key="1">
    <source>
        <dbReference type="SAM" id="Phobius"/>
    </source>
</evidence>
<evidence type="ECO:0000313" key="2">
    <source>
        <dbReference type="EMBL" id="QQR37358.1"/>
    </source>
</evidence>
<accession>A0ABX7BZK8</accession>
<feature type="transmembrane region" description="Helical" evidence="1">
    <location>
        <begin position="27"/>
        <end position="51"/>
    </location>
</feature>
<sequence length="145" mass="15349">MHLLVPLAALLGIEVESITARVRNTIIVNVVMFGLALVGVVFLIVAGFLALADRYGGIYAALILAGAFIVLALAVYLGTRIGENRNRRQAAEKRKSTETSAFVTTAALTALPVVLKSPMGRAIALPAAAIGAYFLMRKQNEPKGD</sequence>
<keyword evidence="3" id="KW-1185">Reference proteome</keyword>
<dbReference type="RefSeq" id="WP_201661435.1">
    <property type="nucleotide sequence ID" value="NZ_CP068047.1"/>
</dbReference>
<name>A0ABX7BZK8_9HYPH</name>
<protein>
    <recommendedName>
        <fullName evidence="4">Phage holin family protein</fullName>
    </recommendedName>
</protein>
<dbReference type="Proteomes" id="UP000595460">
    <property type="component" value="Chromosome"/>
</dbReference>
<keyword evidence="1" id="KW-0812">Transmembrane</keyword>
<organism evidence="2 3">
    <name type="scientific">Devosia oryziradicis</name>
    <dbReference type="NCBI Taxonomy" id="2801335"/>
    <lineage>
        <taxon>Bacteria</taxon>
        <taxon>Pseudomonadati</taxon>
        <taxon>Pseudomonadota</taxon>
        <taxon>Alphaproteobacteria</taxon>
        <taxon>Hyphomicrobiales</taxon>
        <taxon>Devosiaceae</taxon>
        <taxon>Devosia</taxon>
    </lineage>
</organism>
<keyword evidence="1" id="KW-0472">Membrane</keyword>
<reference evidence="2 3" key="1">
    <citation type="submission" date="2021-01" db="EMBL/GenBank/DDBJ databases">
        <title>Genome seq and assembly of Devosia sp. G19.</title>
        <authorList>
            <person name="Chhetri G."/>
        </authorList>
    </citation>
    <scope>NUCLEOTIDE SEQUENCE [LARGE SCALE GENOMIC DNA]</scope>
    <source>
        <strain evidence="2 3">G19</strain>
    </source>
</reference>
<gene>
    <name evidence="2" type="ORF">JI749_07045</name>
</gene>